<dbReference type="SMART" id="SM00471">
    <property type="entry name" value="HDc"/>
    <property type="match status" value="1"/>
</dbReference>
<dbReference type="SUPFAM" id="SSF109604">
    <property type="entry name" value="HD-domain/PDEase-like"/>
    <property type="match status" value="1"/>
</dbReference>
<gene>
    <name evidence="2" type="ORF">LCGC14_1919030</name>
</gene>
<accession>A0A0F9IP46</accession>
<dbReference type="EMBL" id="LAZR01020402">
    <property type="protein sequence ID" value="KKL89007.1"/>
    <property type="molecule type" value="Genomic_DNA"/>
</dbReference>
<dbReference type="InterPro" id="IPR006674">
    <property type="entry name" value="HD_domain"/>
</dbReference>
<evidence type="ECO:0000259" key="1">
    <source>
        <dbReference type="SMART" id="SM00471"/>
    </source>
</evidence>
<feature type="domain" description="HD/PDEase" evidence="1">
    <location>
        <begin position="16"/>
        <end position="124"/>
    </location>
</feature>
<dbReference type="CDD" id="cd00077">
    <property type="entry name" value="HDc"/>
    <property type="match status" value="1"/>
</dbReference>
<dbReference type="InterPro" id="IPR006675">
    <property type="entry name" value="HDIG_dom"/>
</dbReference>
<dbReference type="Gene3D" id="1.10.3210.10">
    <property type="entry name" value="Hypothetical protein af1432"/>
    <property type="match status" value="1"/>
</dbReference>
<sequence length="151" mass="17291">MPTRDEAWDLVCEWTETESLRRHMLAVEAATRAYAKRLGEDEETWAIAGLVHDLDYERNPDPETGHPRAGVEELRQRDYPEEVIHAVLAHAEYMGVPRESRLAKALFACDELTGFIFAVTYVRPSKSIHEVQPKSVKKKLKQRSFAASVNR</sequence>
<dbReference type="Pfam" id="PF01966">
    <property type="entry name" value="HD"/>
    <property type="match status" value="1"/>
</dbReference>
<feature type="non-terminal residue" evidence="2">
    <location>
        <position position="151"/>
    </location>
</feature>
<organism evidence="2">
    <name type="scientific">marine sediment metagenome</name>
    <dbReference type="NCBI Taxonomy" id="412755"/>
    <lineage>
        <taxon>unclassified sequences</taxon>
        <taxon>metagenomes</taxon>
        <taxon>ecological metagenomes</taxon>
    </lineage>
</organism>
<comment type="caution">
    <text evidence="2">The sequence shown here is derived from an EMBL/GenBank/DDBJ whole genome shotgun (WGS) entry which is preliminary data.</text>
</comment>
<dbReference type="PANTHER" id="PTHR38659">
    <property type="entry name" value="METAL-DEPENDENT PHOSPHOHYDROLASE"/>
    <property type="match status" value="1"/>
</dbReference>
<dbReference type="InterPro" id="IPR003607">
    <property type="entry name" value="HD/PDEase_dom"/>
</dbReference>
<proteinExistence type="predicted"/>
<evidence type="ECO:0000313" key="2">
    <source>
        <dbReference type="EMBL" id="KKL89007.1"/>
    </source>
</evidence>
<protein>
    <recommendedName>
        <fullName evidence="1">HD/PDEase domain-containing protein</fullName>
    </recommendedName>
</protein>
<dbReference type="AlphaFoldDB" id="A0A0F9IP46"/>
<name>A0A0F9IP46_9ZZZZ</name>
<dbReference type="NCBIfam" id="TIGR00277">
    <property type="entry name" value="HDIG"/>
    <property type="match status" value="1"/>
</dbReference>
<reference evidence="2" key="1">
    <citation type="journal article" date="2015" name="Nature">
        <title>Complex archaea that bridge the gap between prokaryotes and eukaryotes.</title>
        <authorList>
            <person name="Spang A."/>
            <person name="Saw J.H."/>
            <person name="Jorgensen S.L."/>
            <person name="Zaremba-Niedzwiedzka K."/>
            <person name="Martijn J."/>
            <person name="Lind A.E."/>
            <person name="van Eijk R."/>
            <person name="Schleper C."/>
            <person name="Guy L."/>
            <person name="Ettema T.J."/>
        </authorList>
    </citation>
    <scope>NUCLEOTIDE SEQUENCE</scope>
</reference>
<dbReference type="PANTHER" id="PTHR38659:SF1">
    <property type="entry name" value="METAL DEPENDENT PHOSPHOHYDROLASE"/>
    <property type="match status" value="1"/>
</dbReference>